<evidence type="ECO:0000256" key="4">
    <source>
        <dbReference type="ARBA" id="ARBA00022448"/>
    </source>
</evidence>
<dbReference type="GO" id="GO:0016020">
    <property type="term" value="C:membrane"/>
    <property type="evidence" value="ECO:0007669"/>
    <property type="project" value="UniProtKB-SubCell"/>
</dbReference>
<evidence type="ECO:0000256" key="5">
    <source>
        <dbReference type="ARBA" id="ARBA00022630"/>
    </source>
</evidence>
<evidence type="ECO:0000256" key="7">
    <source>
        <dbReference type="ARBA" id="ARBA00022982"/>
    </source>
</evidence>
<name>A0A381TQ64_9ZZZZ</name>
<comment type="subcellular location">
    <subcellularLocation>
        <location evidence="2">Membrane</location>
        <topology evidence="2">Peripheral membrane protein</topology>
    </subcellularLocation>
</comment>
<evidence type="ECO:0000256" key="6">
    <source>
        <dbReference type="ARBA" id="ARBA00022827"/>
    </source>
</evidence>
<evidence type="ECO:0000259" key="10">
    <source>
        <dbReference type="Pfam" id="PF00890"/>
    </source>
</evidence>
<keyword evidence="5" id="KW-0285">Flavoprotein</keyword>
<protein>
    <recommendedName>
        <fullName evidence="13">FAD-dependent oxidoreductase 2 FAD binding domain-containing protein</fullName>
    </recommendedName>
</protein>
<dbReference type="GO" id="GO:0022900">
    <property type="term" value="P:electron transport chain"/>
    <property type="evidence" value="ECO:0007669"/>
    <property type="project" value="InterPro"/>
</dbReference>
<dbReference type="GO" id="GO:0016627">
    <property type="term" value="F:oxidoreductase activity, acting on the CH-CH group of donors"/>
    <property type="evidence" value="ECO:0007669"/>
    <property type="project" value="InterPro"/>
</dbReference>
<dbReference type="InterPro" id="IPR036188">
    <property type="entry name" value="FAD/NAD-bd_sf"/>
</dbReference>
<evidence type="ECO:0000256" key="8">
    <source>
        <dbReference type="ARBA" id="ARBA00023002"/>
    </source>
</evidence>
<evidence type="ECO:0000256" key="2">
    <source>
        <dbReference type="ARBA" id="ARBA00004170"/>
    </source>
</evidence>
<feature type="domain" description="Fumarate reductase/succinate dehydrogenase flavoprotein-like C-terminal" evidence="11">
    <location>
        <begin position="432"/>
        <end position="550"/>
    </location>
</feature>
<dbReference type="GO" id="GO:0050660">
    <property type="term" value="F:flavin adenine dinucleotide binding"/>
    <property type="evidence" value="ECO:0007669"/>
    <property type="project" value="InterPro"/>
</dbReference>
<dbReference type="EMBL" id="UINC01004978">
    <property type="protein sequence ID" value="SVA18212.1"/>
    <property type="molecule type" value="Genomic_DNA"/>
</dbReference>
<dbReference type="InterPro" id="IPR014006">
    <property type="entry name" value="Succ_Dhase_FrdA_Gneg"/>
</dbReference>
<gene>
    <name evidence="12" type="ORF">METZ01_LOCUS71066</name>
</gene>
<evidence type="ECO:0000256" key="9">
    <source>
        <dbReference type="ARBA" id="ARBA00023136"/>
    </source>
</evidence>
<dbReference type="InterPro" id="IPR015939">
    <property type="entry name" value="Fum_Rdtase/Succ_DH_flav-like_C"/>
</dbReference>
<dbReference type="PIRSF" id="PIRSF000171">
    <property type="entry name" value="SDHA_APRA_LASPO"/>
    <property type="match status" value="1"/>
</dbReference>
<evidence type="ECO:0000256" key="1">
    <source>
        <dbReference type="ARBA" id="ARBA00001974"/>
    </source>
</evidence>
<keyword evidence="6" id="KW-0274">FAD</keyword>
<evidence type="ECO:0000256" key="3">
    <source>
        <dbReference type="ARBA" id="ARBA00008040"/>
    </source>
</evidence>
<keyword evidence="8" id="KW-0560">Oxidoreductase</keyword>
<evidence type="ECO:0008006" key="13">
    <source>
        <dbReference type="Google" id="ProtNLM"/>
    </source>
</evidence>
<keyword evidence="4" id="KW-0813">Transport</keyword>
<dbReference type="AlphaFoldDB" id="A0A381TQ64"/>
<evidence type="ECO:0000259" key="11">
    <source>
        <dbReference type="Pfam" id="PF02910"/>
    </source>
</evidence>
<dbReference type="SUPFAM" id="SSF56425">
    <property type="entry name" value="Succinate dehydrogenase/fumarate reductase flavoprotein, catalytic domain"/>
    <property type="match status" value="1"/>
</dbReference>
<keyword evidence="7" id="KW-0249">Electron transport</keyword>
<dbReference type="SUPFAM" id="SSF46977">
    <property type="entry name" value="Succinate dehydrogenase/fumarate reductase flavoprotein C-terminal domain"/>
    <property type="match status" value="1"/>
</dbReference>
<reference evidence="12" key="1">
    <citation type="submission" date="2018-05" db="EMBL/GenBank/DDBJ databases">
        <authorList>
            <person name="Lanie J.A."/>
            <person name="Ng W.-L."/>
            <person name="Kazmierczak K.M."/>
            <person name="Andrzejewski T.M."/>
            <person name="Davidsen T.M."/>
            <person name="Wayne K.J."/>
            <person name="Tettelin H."/>
            <person name="Glass J.I."/>
            <person name="Rusch D."/>
            <person name="Podicherti R."/>
            <person name="Tsui H.-C.T."/>
            <person name="Winkler M.E."/>
        </authorList>
    </citation>
    <scope>NUCLEOTIDE SEQUENCE</scope>
</reference>
<dbReference type="Gene3D" id="1.20.58.100">
    <property type="entry name" value="Fumarate reductase/succinate dehydrogenase flavoprotein-like, C-terminal domain"/>
    <property type="match status" value="1"/>
</dbReference>
<comment type="cofactor">
    <cofactor evidence="1">
        <name>FAD</name>
        <dbReference type="ChEBI" id="CHEBI:57692"/>
    </cofactor>
</comment>
<dbReference type="InterPro" id="IPR003953">
    <property type="entry name" value="FAD-dep_OxRdtase_2_FAD-bd"/>
</dbReference>
<comment type="similarity">
    <text evidence="3">Belongs to the FAD-dependent oxidoreductase 2 family. FRD/SDH subfamily.</text>
</comment>
<keyword evidence="9" id="KW-0472">Membrane</keyword>
<sequence length="561" mass="61308">MLYHDVIVVGGGFAGMRAALSAKAAGADVGLITKVHPMRSHSSGSHSGINASLKSYDSWETHVQDTLKAGEYLNNQDAVEILCKEARTEIDALENLGMIFSRDENGLIDATTFSGSSVARTVFSGDSLGHILLQVLYERIVKERIHTYDEWNVSSLIVDDGNCRGVVAREFKTGDLRIVSGSTVILATGNLGRLYQLTTCSLTGTGDGQALAYKAGASLVDMEFVQYAPTAIKRRGLLITEMARAMGGHLLNKNGDRFLKSYSPDVMELAPRHVINQAIFKEISEGRGESGCVFLDMRHLGKEVFSDELRETEYLLRDLENLNPEKDLIPVQPAMHRPIGGIKTDTGGATTIPGLYAAGECSNNGAHGAGRLGGNSLLDNMVFGRIAGESAAGYISSRSNKTELDGVLEQERDKFNELTSRDVTDVMPGMLRRELANIMDAHVGYKRNKPGLENASELIADLTARTKKLGLVNKNSRFNTELQMLVELESMMQISGVMVRSALCREESRGDHNREDYPDKDNSNWLKHTVATQVAGEDALNYTEVVSTRWNEKEMGNGSHS</sequence>
<dbReference type="Pfam" id="PF00890">
    <property type="entry name" value="FAD_binding_2"/>
    <property type="match status" value="1"/>
</dbReference>
<dbReference type="Gene3D" id="3.50.50.60">
    <property type="entry name" value="FAD/NAD(P)-binding domain"/>
    <property type="match status" value="1"/>
</dbReference>
<dbReference type="InterPro" id="IPR037099">
    <property type="entry name" value="Fum_R/Succ_DH_flav-like_C_sf"/>
</dbReference>
<evidence type="ECO:0000313" key="12">
    <source>
        <dbReference type="EMBL" id="SVA18212.1"/>
    </source>
</evidence>
<dbReference type="InterPro" id="IPR027477">
    <property type="entry name" value="Succ_DH/fumarate_Rdtase_cat_sf"/>
</dbReference>
<dbReference type="SUPFAM" id="SSF51905">
    <property type="entry name" value="FAD/NAD(P)-binding domain"/>
    <property type="match status" value="1"/>
</dbReference>
<accession>A0A381TQ64</accession>
<dbReference type="Gene3D" id="3.90.700.10">
    <property type="entry name" value="Succinate dehydrogenase/fumarate reductase flavoprotein, catalytic domain"/>
    <property type="match status" value="1"/>
</dbReference>
<dbReference type="Pfam" id="PF02910">
    <property type="entry name" value="Succ_DH_flav_C"/>
    <property type="match status" value="1"/>
</dbReference>
<feature type="domain" description="FAD-dependent oxidoreductase 2 FAD-binding" evidence="10">
    <location>
        <begin position="5"/>
        <end position="377"/>
    </location>
</feature>
<organism evidence="12">
    <name type="scientific">marine metagenome</name>
    <dbReference type="NCBI Taxonomy" id="408172"/>
    <lineage>
        <taxon>unclassified sequences</taxon>
        <taxon>metagenomes</taxon>
        <taxon>ecological metagenomes</taxon>
    </lineage>
</organism>
<dbReference type="NCBIfam" id="TIGR01812">
    <property type="entry name" value="sdhA_frdA_Gneg"/>
    <property type="match status" value="1"/>
</dbReference>
<dbReference type="PANTHER" id="PTHR11632:SF51">
    <property type="entry name" value="SUCCINATE DEHYDROGENASE [UBIQUINONE] FLAVOPROTEIN SUBUNIT, MITOCHONDRIAL"/>
    <property type="match status" value="1"/>
</dbReference>
<proteinExistence type="inferred from homology"/>
<dbReference type="PANTHER" id="PTHR11632">
    <property type="entry name" value="SUCCINATE DEHYDROGENASE 2 FLAVOPROTEIN SUBUNIT"/>
    <property type="match status" value="1"/>
</dbReference>
<dbReference type="InterPro" id="IPR030664">
    <property type="entry name" value="SdhA/FrdA/AprA"/>
</dbReference>
<dbReference type="PRINTS" id="PR00411">
    <property type="entry name" value="PNDRDTASEI"/>
</dbReference>
<dbReference type="PRINTS" id="PR00368">
    <property type="entry name" value="FADPNR"/>
</dbReference>